<comment type="caution">
    <text evidence="1">The sequence shown here is derived from an EMBL/GenBank/DDBJ whole genome shotgun (WGS) entry which is preliminary data.</text>
</comment>
<proteinExistence type="predicted"/>
<keyword evidence="2" id="KW-1185">Reference proteome</keyword>
<sequence>MSALALTPNLSWKNRRLKLNNSLCVHFLSHTYCFSNEFVDIALRWHSLAWVVFLDHVRCLDRSRVVPELENRTANGLLFQDRILSLLLYGRTSGIKKPTTYPVAGQEPPALHCRQPSYFQLFQPFIEVLDSVLENPAKFSGSWRLAIEKAENFYFNFPPELLLLDSIRFVYQAEAMIWLHGILITGDLDILSLLLDTQYLQRELFRNMLDHSLILSEVLPHLLQLNPALTFLSLATVLFILLSSAVQSVALRQYFPFQEQSPHNTITVPQRLFESSCLHLCVLSTLCSHACRWQHNLVKEIHSLLSYCISRVVDQAGAQDQAFYAIHLMQYRWCGDGTGILPLSSTTASQEWHFSNLPEDELWSGPTGQEELFRNAVAELCDPSIRMCRPGYFDLSNFYAHSSLLMQRAVQPHAT</sequence>
<evidence type="ECO:0000313" key="2">
    <source>
        <dbReference type="Proteomes" id="UP001610334"/>
    </source>
</evidence>
<accession>A0ABR4GSI8</accession>
<dbReference type="EMBL" id="JBFXLT010000214">
    <property type="protein sequence ID" value="KAL2802040.1"/>
    <property type="molecule type" value="Genomic_DNA"/>
</dbReference>
<protein>
    <recommendedName>
        <fullName evidence="3">Transcription factor domain-containing protein</fullName>
    </recommendedName>
</protein>
<evidence type="ECO:0000313" key="1">
    <source>
        <dbReference type="EMBL" id="KAL2802040.1"/>
    </source>
</evidence>
<reference evidence="1 2" key="1">
    <citation type="submission" date="2024-07" db="EMBL/GenBank/DDBJ databases">
        <title>Section-level genome sequencing and comparative genomics of Aspergillus sections Usti and Cavernicolus.</title>
        <authorList>
            <consortium name="Lawrence Berkeley National Laboratory"/>
            <person name="Nybo J.L."/>
            <person name="Vesth T.C."/>
            <person name="Theobald S."/>
            <person name="Frisvad J.C."/>
            <person name="Larsen T.O."/>
            <person name="Kjaerboelling I."/>
            <person name="Rothschild-Mancinelli K."/>
            <person name="Lyhne E.K."/>
            <person name="Kogle M.E."/>
            <person name="Barry K."/>
            <person name="Clum A."/>
            <person name="Na H."/>
            <person name="Ledsgaard L."/>
            <person name="Lin J."/>
            <person name="Lipzen A."/>
            <person name="Kuo A."/>
            <person name="Riley R."/>
            <person name="Mondo S."/>
            <person name="Labutti K."/>
            <person name="Haridas S."/>
            <person name="Pangalinan J."/>
            <person name="Salamov A.A."/>
            <person name="Simmons B.A."/>
            <person name="Magnuson J.K."/>
            <person name="Chen J."/>
            <person name="Drula E."/>
            <person name="Henrissat B."/>
            <person name="Wiebenga A."/>
            <person name="Lubbers R.J."/>
            <person name="Gomes A.C."/>
            <person name="Makela M.R."/>
            <person name="Stajich J."/>
            <person name="Grigoriev I.V."/>
            <person name="Mortensen U.H."/>
            <person name="De Vries R.P."/>
            <person name="Baker S.E."/>
            <person name="Andersen M.R."/>
        </authorList>
    </citation>
    <scope>NUCLEOTIDE SEQUENCE [LARGE SCALE GENOMIC DNA]</scope>
    <source>
        <strain evidence="1 2">CBS 588.65</strain>
    </source>
</reference>
<organism evidence="1 2">
    <name type="scientific">Aspergillus granulosus</name>
    <dbReference type="NCBI Taxonomy" id="176169"/>
    <lineage>
        <taxon>Eukaryota</taxon>
        <taxon>Fungi</taxon>
        <taxon>Dikarya</taxon>
        <taxon>Ascomycota</taxon>
        <taxon>Pezizomycotina</taxon>
        <taxon>Eurotiomycetes</taxon>
        <taxon>Eurotiomycetidae</taxon>
        <taxon>Eurotiales</taxon>
        <taxon>Aspergillaceae</taxon>
        <taxon>Aspergillus</taxon>
        <taxon>Aspergillus subgen. Nidulantes</taxon>
    </lineage>
</organism>
<gene>
    <name evidence="1" type="ORF">BJX63DRAFT_438253</name>
</gene>
<evidence type="ECO:0008006" key="3">
    <source>
        <dbReference type="Google" id="ProtNLM"/>
    </source>
</evidence>
<dbReference type="Proteomes" id="UP001610334">
    <property type="component" value="Unassembled WGS sequence"/>
</dbReference>
<name>A0ABR4GSI8_9EURO</name>